<dbReference type="EMBL" id="U00013">
    <property type="protein sequence ID" value="AAA17133.1"/>
    <property type="molecule type" value="Genomic_DNA"/>
</dbReference>
<proteinExistence type="predicted"/>
<reference evidence="2" key="4">
    <citation type="submission" date="1997-09" db="EMBL/GenBank/DDBJ databases">
        <authorList>
            <person name="Seeger K."/>
            <person name="Harris D."/>
        </authorList>
    </citation>
    <scope>NUCLEOTIDE SEQUENCE</scope>
</reference>
<evidence type="ECO:0000313" key="2">
    <source>
        <dbReference type="EMBL" id="CAB16179.1"/>
    </source>
</evidence>
<organism evidence="1">
    <name type="scientific">Mycobacterium leprae</name>
    <dbReference type="NCBI Taxonomy" id="1769"/>
    <lineage>
        <taxon>Bacteria</taxon>
        <taxon>Bacillati</taxon>
        <taxon>Actinomycetota</taxon>
        <taxon>Actinomycetes</taxon>
        <taxon>Mycobacteriales</taxon>
        <taxon>Mycobacteriaceae</taxon>
        <taxon>Mycobacterium</taxon>
    </lineage>
</organism>
<name>Q49692_MYCLR</name>
<reference evidence="2" key="5">
    <citation type="submission" date="1997-09" db="EMBL/GenBank/DDBJ databases">
        <authorList>
            <person name="Parkhill J."/>
            <person name="Barrell B.G."/>
            <person name="Rajandream M.A."/>
        </authorList>
    </citation>
    <scope>NUCLEOTIDE SEQUENCE</scope>
</reference>
<dbReference type="PIR" id="S72766">
    <property type="entry name" value="S72766"/>
</dbReference>
<evidence type="ECO:0000313" key="1">
    <source>
        <dbReference type="EMBL" id="AAA17133.1"/>
    </source>
</evidence>
<reference evidence="1" key="3">
    <citation type="submission" date="1994-03" db="EMBL/GenBank/DDBJ databases">
        <authorList>
            <person name="Robison K."/>
        </authorList>
    </citation>
    <scope>NUCLEOTIDE SEQUENCE</scope>
</reference>
<protein>
    <submittedName>
        <fullName evidence="1">B1496_C3_217</fullName>
    </submittedName>
</protein>
<gene>
    <name evidence="2" type="primary">MLCL536.35c</name>
</gene>
<sequence length="101" mass="10825">MPNLLNPSIAATWNVDRRYLADPGNRGGSTVSAKVLAPGDQVRWPGPGAVFVSPTVGTGTWCCNDRSAVATYVAELSQGGPTPFSCRRRVGRRNGTDLHQW</sequence>
<accession>Q49692</accession>
<reference evidence="2" key="1">
    <citation type="journal article" date="1993" name="Mol. Microbiol.">
        <title>Use of an ordered cosmid library to deduce the genomic organization of Mycobacterium leprae.</title>
        <authorList>
            <person name="Eiglmeier K."/>
            <person name="Honore N."/>
            <person name="Woods S.A."/>
            <person name="Caudron B."/>
            <person name="Cole S.T."/>
        </authorList>
    </citation>
    <scope>NUCLEOTIDE SEQUENCE</scope>
</reference>
<reference evidence="1" key="2">
    <citation type="submission" date="1994-01" db="EMBL/GenBank/DDBJ databases">
        <authorList>
            <person name="Smith D.R."/>
        </authorList>
    </citation>
    <scope>NUCLEOTIDE SEQUENCE</scope>
</reference>
<dbReference type="EMBL" id="Z99125">
    <property type="protein sequence ID" value="CAB16179.1"/>
    <property type="molecule type" value="Genomic_DNA"/>
</dbReference>
<dbReference type="AlphaFoldDB" id="Q49692"/>